<dbReference type="AlphaFoldDB" id="A0AAE1RRW1"/>
<evidence type="ECO:0000313" key="1">
    <source>
        <dbReference type="EMBL" id="KAK4355911.1"/>
    </source>
</evidence>
<comment type="caution">
    <text evidence="1">The sequence shown here is derived from an EMBL/GenBank/DDBJ whole genome shotgun (WGS) entry which is preliminary data.</text>
</comment>
<dbReference type="Proteomes" id="UP001291623">
    <property type="component" value="Unassembled WGS sequence"/>
</dbReference>
<sequence length="56" mass="6425">MNPLRIIQSTQLFSNPGVVYPLIYTEKGITEHKTASKGADFFCKSYNKQNIIFIMQ</sequence>
<protein>
    <submittedName>
        <fullName evidence="1">Uncharacterized protein</fullName>
    </submittedName>
</protein>
<accession>A0AAE1RRW1</accession>
<keyword evidence="2" id="KW-1185">Reference proteome</keyword>
<dbReference type="EMBL" id="JAVYJV010000013">
    <property type="protein sequence ID" value="KAK4355911.1"/>
    <property type="molecule type" value="Genomic_DNA"/>
</dbReference>
<proteinExistence type="predicted"/>
<evidence type="ECO:0000313" key="2">
    <source>
        <dbReference type="Proteomes" id="UP001291623"/>
    </source>
</evidence>
<organism evidence="1 2">
    <name type="scientific">Anisodus tanguticus</name>
    <dbReference type="NCBI Taxonomy" id="243964"/>
    <lineage>
        <taxon>Eukaryota</taxon>
        <taxon>Viridiplantae</taxon>
        <taxon>Streptophyta</taxon>
        <taxon>Embryophyta</taxon>
        <taxon>Tracheophyta</taxon>
        <taxon>Spermatophyta</taxon>
        <taxon>Magnoliopsida</taxon>
        <taxon>eudicotyledons</taxon>
        <taxon>Gunneridae</taxon>
        <taxon>Pentapetalae</taxon>
        <taxon>asterids</taxon>
        <taxon>lamiids</taxon>
        <taxon>Solanales</taxon>
        <taxon>Solanaceae</taxon>
        <taxon>Solanoideae</taxon>
        <taxon>Hyoscyameae</taxon>
        <taxon>Anisodus</taxon>
    </lineage>
</organism>
<name>A0AAE1RRW1_9SOLA</name>
<gene>
    <name evidence="1" type="ORF">RND71_024882</name>
</gene>
<reference evidence="1" key="1">
    <citation type="submission" date="2023-12" db="EMBL/GenBank/DDBJ databases">
        <title>Genome assembly of Anisodus tanguticus.</title>
        <authorList>
            <person name="Wang Y.-J."/>
        </authorList>
    </citation>
    <scope>NUCLEOTIDE SEQUENCE</scope>
    <source>
        <strain evidence="1">KB-2021</strain>
        <tissue evidence="1">Leaf</tissue>
    </source>
</reference>